<evidence type="ECO:0000313" key="7">
    <source>
        <dbReference type="Proteomes" id="UP001296873"/>
    </source>
</evidence>
<dbReference type="EMBL" id="NRRL01000011">
    <property type="protein sequence ID" value="MBK1667759.1"/>
    <property type="molecule type" value="Genomic_DNA"/>
</dbReference>
<dbReference type="PIRSF" id="PIRSF002721">
    <property type="entry name" value="Surface_antigen_Rickettsia"/>
    <property type="match status" value="1"/>
</dbReference>
<keyword evidence="4" id="KW-0732">Signal</keyword>
<comment type="subcellular location">
    <subcellularLocation>
        <location evidence="1">Membrane</location>
    </subcellularLocation>
</comment>
<dbReference type="Pfam" id="PF16998">
    <property type="entry name" value="17kDa_Anti_2"/>
    <property type="match status" value="1"/>
</dbReference>
<comment type="caution">
    <text evidence="6">The sequence shown here is derived from an EMBL/GenBank/DDBJ whole genome shotgun (WGS) entry which is preliminary data.</text>
</comment>
<evidence type="ECO:0000256" key="3">
    <source>
        <dbReference type="SAM" id="MobiDB-lite"/>
    </source>
</evidence>
<dbReference type="PROSITE" id="PS51257">
    <property type="entry name" value="PROKAR_LIPOPROTEIN"/>
    <property type="match status" value="1"/>
</dbReference>
<keyword evidence="7" id="KW-1185">Reference proteome</keyword>
<evidence type="ECO:0000313" key="6">
    <source>
        <dbReference type="EMBL" id="MBK1667759.1"/>
    </source>
</evidence>
<gene>
    <name evidence="6" type="ORF">CKO28_06895</name>
</gene>
<evidence type="ECO:0000259" key="5">
    <source>
        <dbReference type="Pfam" id="PF16998"/>
    </source>
</evidence>
<reference evidence="6 7" key="1">
    <citation type="journal article" date="2020" name="Microorganisms">
        <title>Osmotic Adaptation and Compatible Solute Biosynthesis of Phototrophic Bacteria as Revealed from Genome Analyses.</title>
        <authorList>
            <person name="Imhoff J.F."/>
            <person name="Rahn T."/>
            <person name="Kunzel S."/>
            <person name="Keller A."/>
            <person name="Neulinger S.C."/>
        </authorList>
    </citation>
    <scope>NUCLEOTIDE SEQUENCE [LARGE SCALE GENOMIC DNA]</scope>
    <source>
        <strain evidence="6 7">DSM 9895</strain>
    </source>
</reference>
<dbReference type="Proteomes" id="UP001296873">
    <property type="component" value="Unassembled WGS sequence"/>
</dbReference>
<dbReference type="InterPro" id="IPR051407">
    <property type="entry name" value="Bact_OM_lipoprot/Surf_antigen"/>
</dbReference>
<name>A0ABS1DD01_9PROT</name>
<dbReference type="InterPro" id="IPR016364">
    <property type="entry name" value="Surface_antigen_Rickettsia"/>
</dbReference>
<accession>A0ABS1DD01</accession>
<evidence type="ECO:0000256" key="1">
    <source>
        <dbReference type="ARBA" id="ARBA00004370"/>
    </source>
</evidence>
<protein>
    <recommendedName>
        <fullName evidence="5">Surface antigen domain-containing protein</fullName>
    </recommendedName>
</protein>
<feature type="domain" description="Surface antigen" evidence="5">
    <location>
        <begin position="70"/>
        <end position="159"/>
    </location>
</feature>
<organism evidence="6 7">
    <name type="scientific">Rhodovibrio sodomensis</name>
    <dbReference type="NCBI Taxonomy" id="1088"/>
    <lineage>
        <taxon>Bacteria</taxon>
        <taxon>Pseudomonadati</taxon>
        <taxon>Pseudomonadota</taxon>
        <taxon>Alphaproteobacteria</taxon>
        <taxon>Rhodospirillales</taxon>
        <taxon>Rhodovibrionaceae</taxon>
        <taxon>Rhodovibrio</taxon>
    </lineage>
</organism>
<dbReference type="PANTHER" id="PTHR35603">
    <property type="match status" value="1"/>
</dbReference>
<feature type="region of interest" description="Disordered" evidence="3">
    <location>
        <begin position="94"/>
        <end position="116"/>
    </location>
</feature>
<feature type="chain" id="PRO_5045047882" description="Surface antigen domain-containing protein" evidence="4">
    <location>
        <begin position="24"/>
        <end position="161"/>
    </location>
</feature>
<proteinExistence type="predicted"/>
<dbReference type="PANTHER" id="PTHR35603:SF2">
    <property type="entry name" value="OUTER MEMBRANE LIPOPROTEIN"/>
    <property type="match status" value="1"/>
</dbReference>
<dbReference type="RefSeq" id="WP_200339920.1">
    <property type="nucleotide sequence ID" value="NZ_NRRL01000011.1"/>
</dbReference>
<feature type="signal peptide" evidence="4">
    <location>
        <begin position="1"/>
        <end position="23"/>
    </location>
</feature>
<dbReference type="InterPro" id="IPR032635">
    <property type="entry name" value="Anti_2"/>
</dbReference>
<keyword evidence="2" id="KW-0472">Membrane</keyword>
<evidence type="ECO:0000256" key="4">
    <source>
        <dbReference type="SAM" id="SignalP"/>
    </source>
</evidence>
<sequence>MIFVQKSKLVPVLLATLLLGACANGPGPKQTVGTLGGAVLGGWGGSQIGKGEGKLWATGAGAVLGALVGSEVGRSLDRADRQQVAATTQDTLEYAPSGQTSQWRNPDSGNRGTVTPTRTYRAGDGRYCREFQQTVIIGREAERVYGTACRQPDGSWQIVQG</sequence>
<evidence type="ECO:0000256" key="2">
    <source>
        <dbReference type="ARBA" id="ARBA00023136"/>
    </source>
</evidence>